<reference evidence="6 7" key="1">
    <citation type="submission" date="2013-01" db="EMBL/GenBank/DDBJ databases">
        <title>The Genome Sequence of Clostridium clostridioforme 90A8.</title>
        <authorList>
            <consortium name="The Broad Institute Genome Sequencing Platform"/>
            <person name="Earl A."/>
            <person name="Ward D."/>
            <person name="Feldgarden M."/>
            <person name="Gevers D."/>
            <person name="Courvalin P."/>
            <person name="Lambert T."/>
            <person name="Walker B."/>
            <person name="Young S.K."/>
            <person name="Zeng Q."/>
            <person name="Gargeya S."/>
            <person name="Fitzgerald M."/>
            <person name="Haas B."/>
            <person name="Abouelleil A."/>
            <person name="Alvarado L."/>
            <person name="Arachchi H.M."/>
            <person name="Berlin A.M."/>
            <person name="Chapman S.B."/>
            <person name="Dewar J."/>
            <person name="Goldberg J."/>
            <person name="Griggs A."/>
            <person name="Gujja S."/>
            <person name="Hansen M."/>
            <person name="Howarth C."/>
            <person name="Imamovic A."/>
            <person name="Larimer J."/>
            <person name="McCowan C."/>
            <person name="Murphy C."/>
            <person name="Neiman D."/>
            <person name="Pearson M."/>
            <person name="Priest M."/>
            <person name="Roberts A."/>
            <person name="Saif S."/>
            <person name="Shea T."/>
            <person name="Sisk P."/>
            <person name="Sykes S."/>
            <person name="Wortman J."/>
            <person name="Nusbaum C."/>
            <person name="Birren B."/>
        </authorList>
    </citation>
    <scope>NUCLEOTIDE SEQUENCE [LARGE SCALE GENOMIC DNA]</scope>
    <source>
        <strain evidence="6 7">90A8</strain>
    </source>
</reference>
<name>A0A0E2HGJ7_9FIRM</name>
<keyword evidence="2" id="KW-0597">Phosphoprotein</keyword>
<dbReference type="PANTHER" id="PTHR34220:SF7">
    <property type="entry name" value="SENSOR HISTIDINE KINASE YPDA"/>
    <property type="match status" value="1"/>
</dbReference>
<dbReference type="InterPro" id="IPR010559">
    <property type="entry name" value="Sig_transdc_His_kin_internal"/>
</dbReference>
<evidence type="ECO:0000259" key="5">
    <source>
        <dbReference type="PROSITE" id="PS50885"/>
    </source>
</evidence>
<evidence type="ECO:0000256" key="2">
    <source>
        <dbReference type="ARBA" id="ARBA00022553"/>
    </source>
</evidence>
<feature type="transmembrane region" description="Helical" evidence="4">
    <location>
        <begin position="12"/>
        <end position="36"/>
    </location>
</feature>
<dbReference type="InterPro" id="IPR003660">
    <property type="entry name" value="HAMP_dom"/>
</dbReference>
<dbReference type="InterPro" id="IPR036890">
    <property type="entry name" value="HATPase_C_sf"/>
</dbReference>
<gene>
    <name evidence="6" type="ORF">HMPREF1090_05158</name>
</gene>
<dbReference type="HOGENOM" id="CLU_020473_6_0_9"/>
<evidence type="ECO:0000256" key="3">
    <source>
        <dbReference type="ARBA" id="ARBA00022679"/>
    </source>
</evidence>
<keyword evidence="3" id="KW-0808">Transferase</keyword>
<comment type="subcellular location">
    <subcellularLocation>
        <location evidence="1">Membrane</location>
    </subcellularLocation>
</comment>
<dbReference type="GO" id="GO:0000155">
    <property type="term" value="F:phosphorelay sensor kinase activity"/>
    <property type="evidence" value="ECO:0007669"/>
    <property type="project" value="InterPro"/>
</dbReference>
<dbReference type="GO" id="GO:0016020">
    <property type="term" value="C:membrane"/>
    <property type="evidence" value="ECO:0007669"/>
    <property type="project" value="UniProtKB-SubCell"/>
</dbReference>
<comment type="caution">
    <text evidence="6">The sequence shown here is derived from an EMBL/GenBank/DDBJ whole genome shotgun (WGS) entry which is preliminary data.</text>
</comment>
<organism evidence="6 7">
    <name type="scientific">[Clostridium] clostridioforme 90A8</name>
    <dbReference type="NCBI Taxonomy" id="999408"/>
    <lineage>
        <taxon>Bacteria</taxon>
        <taxon>Bacillati</taxon>
        <taxon>Bacillota</taxon>
        <taxon>Clostridia</taxon>
        <taxon>Lachnospirales</taxon>
        <taxon>Lachnospiraceae</taxon>
        <taxon>Enterocloster</taxon>
    </lineage>
</organism>
<dbReference type="AlphaFoldDB" id="A0A0E2HGJ7"/>
<feature type="transmembrane region" description="Helical" evidence="4">
    <location>
        <begin position="284"/>
        <end position="306"/>
    </location>
</feature>
<dbReference type="InterPro" id="IPR050640">
    <property type="entry name" value="Bact_2-comp_sensor_kinase"/>
</dbReference>
<sequence length="562" mass="64651">MKHTHITSLSRKLFSSFIISFLIPMALVNCIVSYLFSARQYREINQQAENNLKLISAYMSKYINDIDNITKAPYYHSYFQSKSSFDSLSPYDQNQVSKEIGQLLQLTTYSRGDFEDLLVLTDEHVLYFNSIDWYQYLPTVNPLNTREWYRKAIALEGRISIVPSDDPASCDGFIHTDSFYISRKLNNIFQPEQTNIIMVNLKTDALETLFSSLTSRVPLMIVFTNEDEKLIYSDTDVNQDLVDSLASPRLTFNHKSWNHYSQPLNSYPLTVHVLLSSSYITEQIATFMMTSLLCYILGVCIAYILFRKNNQWIKNPTYHIKSILRELEGGNLTARCQPISIREFNEIGSSVNTMAFQLQEKIKNEYELTLSQKNLQFQALQSQIQPHFIINTIYSFITLNQIGEQELLNNSFYSFARLLRYVLNKDNSTTIGKELDFLNDYCSLCLLRFGNRLSYDISCPESLRGLSLPKLLMQPLVENAVIHGIEPSEVPCCLDISITEHAGTIYIIIEDNGVGFTQEQLNSPDSIGIRNVEKRISIWNPQVRLHIYRIGGSTIQIIVIPE</sequence>
<dbReference type="PROSITE" id="PS50885">
    <property type="entry name" value="HAMP"/>
    <property type="match status" value="1"/>
</dbReference>
<dbReference type="EMBL" id="AGYR01000066">
    <property type="protein sequence ID" value="ENZ07576.1"/>
    <property type="molecule type" value="Genomic_DNA"/>
</dbReference>
<keyword evidence="4" id="KW-0812">Transmembrane</keyword>
<dbReference type="Pfam" id="PF06580">
    <property type="entry name" value="His_kinase"/>
    <property type="match status" value="1"/>
</dbReference>
<evidence type="ECO:0000256" key="1">
    <source>
        <dbReference type="ARBA" id="ARBA00004370"/>
    </source>
</evidence>
<dbReference type="SUPFAM" id="SSF55874">
    <property type="entry name" value="ATPase domain of HSP90 chaperone/DNA topoisomerase II/histidine kinase"/>
    <property type="match status" value="1"/>
</dbReference>
<keyword evidence="4" id="KW-0472">Membrane</keyword>
<feature type="domain" description="HAMP" evidence="5">
    <location>
        <begin position="311"/>
        <end position="363"/>
    </location>
</feature>
<evidence type="ECO:0000256" key="4">
    <source>
        <dbReference type="SAM" id="Phobius"/>
    </source>
</evidence>
<evidence type="ECO:0000313" key="7">
    <source>
        <dbReference type="Proteomes" id="UP000013085"/>
    </source>
</evidence>
<dbReference type="Gene3D" id="6.10.340.10">
    <property type="match status" value="1"/>
</dbReference>
<dbReference type="Proteomes" id="UP000013085">
    <property type="component" value="Unassembled WGS sequence"/>
</dbReference>
<accession>A0A0E2HGJ7</accession>
<dbReference type="PANTHER" id="PTHR34220">
    <property type="entry name" value="SENSOR HISTIDINE KINASE YPDA"/>
    <property type="match status" value="1"/>
</dbReference>
<dbReference type="Gene3D" id="3.30.565.10">
    <property type="entry name" value="Histidine kinase-like ATPase, C-terminal domain"/>
    <property type="match status" value="1"/>
</dbReference>
<dbReference type="RefSeq" id="WP_002585069.1">
    <property type="nucleotide sequence ID" value="NZ_KB850992.1"/>
</dbReference>
<protein>
    <recommendedName>
        <fullName evidence="5">HAMP domain-containing protein</fullName>
    </recommendedName>
</protein>
<evidence type="ECO:0000313" key="6">
    <source>
        <dbReference type="EMBL" id="ENZ07576.1"/>
    </source>
</evidence>
<proteinExistence type="predicted"/>
<dbReference type="PATRIC" id="fig|999408.3.peg.5542"/>
<dbReference type="GeneID" id="57962723"/>
<keyword evidence="4" id="KW-1133">Transmembrane helix</keyword>